<dbReference type="PANTHER" id="PTHR43047">
    <property type="entry name" value="TWO-COMPONENT HISTIDINE PROTEIN KINASE"/>
    <property type="match status" value="1"/>
</dbReference>
<dbReference type="Gene3D" id="3.40.50.2300">
    <property type="match status" value="1"/>
</dbReference>
<dbReference type="PANTHER" id="PTHR43047:SF9">
    <property type="entry name" value="HISTIDINE KINASE"/>
    <property type="match status" value="1"/>
</dbReference>
<dbReference type="PROSITE" id="PS50109">
    <property type="entry name" value="HIS_KIN"/>
    <property type="match status" value="1"/>
</dbReference>
<evidence type="ECO:0000256" key="1">
    <source>
        <dbReference type="ARBA" id="ARBA00000085"/>
    </source>
</evidence>
<dbReference type="InterPro" id="IPR003661">
    <property type="entry name" value="HisK_dim/P_dom"/>
</dbReference>
<feature type="modified residue" description="4-aspartylphosphate" evidence="6">
    <location>
        <position position="491"/>
    </location>
</feature>
<dbReference type="SMART" id="SM00448">
    <property type="entry name" value="REC"/>
    <property type="match status" value="1"/>
</dbReference>
<evidence type="ECO:0000256" key="6">
    <source>
        <dbReference type="PROSITE-ProRule" id="PRU00169"/>
    </source>
</evidence>
<comment type="caution">
    <text evidence="10">The sequence shown here is derived from an EMBL/GenBank/DDBJ whole genome shotgun (WGS) entry which is preliminary data.</text>
</comment>
<dbReference type="SMART" id="SM00388">
    <property type="entry name" value="HisKA"/>
    <property type="match status" value="1"/>
</dbReference>
<dbReference type="SUPFAM" id="SSF52172">
    <property type="entry name" value="CheY-like"/>
    <property type="match status" value="1"/>
</dbReference>
<keyword evidence="7" id="KW-0472">Membrane</keyword>
<organism evidence="10 11">
    <name type="scientific">Bosea eneae</name>
    <dbReference type="NCBI Taxonomy" id="151454"/>
    <lineage>
        <taxon>Bacteria</taxon>
        <taxon>Pseudomonadati</taxon>
        <taxon>Pseudomonadota</taxon>
        <taxon>Alphaproteobacteria</taxon>
        <taxon>Hyphomicrobiales</taxon>
        <taxon>Boseaceae</taxon>
        <taxon>Bosea</taxon>
    </lineage>
</organism>
<feature type="transmembrane region" description="Helical" evidence="7">
    <location>
        <begin position="31"/>
        <end position="52"/>
    </location>
</feature>
<dbReference type="SMART" id="SM00387">
    <property type="entry name" value="HATPase_c"/>
    <property type="match status" value="1"/>
</dbReference>
<evidence type="ECO:0000313" key="11">
    <source>
        <dbReference type="Proteomes" id="UP001596053"/>
    </source>
</evidence>
<evidence type="ECO:0000256" key="5">
    <source>
        <dbReference type="ARBA" id="ARBA00022777"/>
    </source>
</evidence>
<dbReference type="InterPro" id="IPR036890">
    <property type="entry name" value="HATPase_C_sf"/>
</dbReference>
<dbReference type="InterPro" id="IPR011006">
    <property type="entry name" value="CheY-like_superfamily"/>
</dbReference>
<dbReference type="RefSeq" id="WP_377799792.1">
    <property type="nucleotide sequence ID" value="NZ_JBHSLW010000029.1"/>
</dbReference>
<dbReference type="SUPFAM" id="SSF55874">
    <property type="entry name" value="ATPase domain of HSP90 chaperone/DNA topoisomerase II/histidine kinase"/>
    <property type="match status" value="1"/>
</dbReference>
<feature type="transmembrane region" description="Helical" evidence="7">
    <location>
        <begin position="7"/>
        <end position="25"/>
    </location>
</feature>
<comment type="catalytic activity">
    <reaction evidence="1">
        <text>ATP + protein L-histidine = ADP + protein N-phospho-L-histidine.</text>
        <dbReference type="EC" id="2.7.13.3"/>
    </reaction>
</comment>
<dbReference type="Gene3D" id="3.30.565.10">
    <property type="entry name" value="Histidine kinase-like ATPase, C-terminal domain"/>
    <property type="match status" value="1"/>
</dbReference>
<evidence type="ECO:0000256" key="7">
    <source>
        <dbReference type="SAM" id="Phobius"/>
    </source>
</evidence>
<feature type="transmembrane region" description="Helical" evidence="7">
    <location>
        <begin position="64"/>
        <end position="83"/>
    </location>
</feature>
<dbReference type="CDD" id="cd00082">
    <property type="entry name" value="HisKA"/>
    <property type="match status" value="1"/>
</dbReference>
<feature type="transmembrane region" description="Helical" evidence="7">
    <location>
        <begin position="145"/>
        <end position="163"/>
    </location>
</feature>
<dbReference type="EC" id="2.7.13.3" evidence="2"/>
<dbReference type="Pfam" id="PF00512">
    <property type="entry name" value="HisKA"/>
    <property type="match status" value="1"/>
</dbReference>
<reference evidence="11" key="1">
    <citation type="journal article" date="2019" name="Int. J. Syst. Evol. Microbiol.">
        <title>The Global Catalogue of Microorganisms (GCM) 10K type strain sequencing project: providing services to taxonomists for standard genome sequencing and annotation.</title>
        <authorList>
            <consortium name="The Broad Institute Genomics Platform"/>
            <consortium name="The Broad Institute Genome Sequencing Center for Infectious Disease"/>
            <person name="Wu L."/>
            <person name="Ma J."/>
        </authorList>
    </citation>
    <scope>NUCLEOTIDE SEQUENCE [LARGE SCALE GENOMIC DNA]</scope>
    <source>
        <strain evidence="11">NCAIM B.01391</strain>
    </source>
</reference>
<dbReference type="InterPro" id="IPR005467">
    <property type="entry name" value="His_kinase_dom"/>
</dbReference>
<dbReference type="InterPro" id="IPR036097">
    <property type="entry name" value="HisK_dim/P_sf"/>
</dbReference>
<dbReference type="Proteomes" id="UP001596053">
    <property type="component" value="Unassembled WGS sequence"/>
</dbReference>
<sequence length="566" mass="60370">MVIPGVAGAGLAALILAVFLVALGASDPRTASIWAACVLTCAVAHTLLALGYRRADCVVRAASTWPLAFTVVAGLEGIAWGFAPVGLTPDAPFDIRFLPLAVTLGVTAGAIPAFGPWLPAFLALFLPATLPYVAANFFAPALVERASAFLMLIYVVVMGGLGVRSHRAFIEIVGLRLRSEALAEDLRRERDTADAANRAKSSFLAAASHDLRQPVHALGLFAGALLRLDLPGEARLLVERIEASAAAMDGLFNAILDISRLDAGVVEVAPRAFRVGPYLARICRDLRPEAEAKGLRLRCRSCDEVAWTDPFLLERVVRNLVSNAVRYSDRGGVLVACRRRGGRLAIQVFDTGPGIAAGDHERIFQEYVQIGNVERDRTKGLGLGLAIVRRTCAILDMPIALRSRIGRGSCFEVKMALSDEAALAEDSVAAAPGALAERSLIVVIDDEASIREAMERLLAGWGHDVIAAGSGDEAVARLASHPTRPDLIVSDYRLRDGETGTEVIERLRSEFNETIPALIITGDTAPDRLIEARTSGLVLLHKPVPNGKLRAAMRNLMVGARASSGE</sequence>
<keyword evidence="7" id="KW-1133">Transmembrane helix</keyword>
<evidence type="ECO:0000313" key="10">
    <source>
        <dbReference type="EMBL" id="MFC5421503.1"/>
    </source>
</evidence>
<dbReference type="InterPro" id="IPR003594">
    <property type="entry name" value="HATPase_dom"/>
</dbReference>
<dbReference type="InterPro" id="IPR001789">
    <property type="entry name" value="Sig_transdc_resp-reg_receiver"/>
</dbReference>
<name>A0ABW0IXD9_9HYPH</name>
<dbReference type="Pfam" id="PF02518">
    <property type="entry name" value="HATPase_c"/>
    <property type="match status" value="1"/>
</dbReference>
<evidence type="ECO:0000256" key="3">
    <source>
        <dbReference type="ARBA" id="ARBA00022553"/>
    </source>
</evidence>
<evidence type="ECO:0000256" key="4">
    <source>
        <dbReference type="ARBA" id="ARBA00022679"/>
    </source>
</evidence>
<keyword evidence="11" id="KW-1185">Reference proteome</keyword>
<evidence type="ECO:0000256" key="2">
    <source>
        <dbReference type="ARBA" id="ARBA00012438"/>
    </source>
</evidence>
<keyword evidence="7" id="KW-0812">Transmembrane</keyword>
<protein>
    <recommendedName>
        <fullName evidence="2">histidine kinase</fullName>
        <ecNumber evidence="2">2.7.13.3</ecNumber>
    </recommendedName>
</protein>
<keyword evidence="4" id="KW-0808">Transferase</keyword>
<dbReference type="InterPro" id="IPR004358">
    <property type="entry name" value="Sig_transdc_His_kin-like_C"/>
</dbReference>
<feature type="transmembrane region" description="Helical" evidence="7">
    <location>
        <begin position="121"/>
        <end position="139"/>
    </location>
</feature>
<dbReference type="PRINTS" id="PR00344">
    <property type="entry name" value="BCTRLSENSOR"/>
</dbReference>
<gene>
    <name evidence="10" type="ORF">ACFPOB_18245</name>
</gene>
<dbReference type="EMBL" id="JBHSLW010000029">
    <property type="protein sequence ID" value="MFC5421503.1"/>
    <property type="molecule type" value="Genomic_DNA"/>
</dbReference>
<dbReference type="GO" id="GO:0016301">
    <property type="term" value="F:kinase activity"/>
    <property type="evidence" value="ECO:0007669"/>
    <property type="project" value="UniProtKB-KW"/>
</dbReference>
<feature type="domain" description="Response regulatory" evidence="9">
    <location>
        <begin position="440"/>
        <end position="557"/>
    </location>
</feature>
<dbReference type="Gene3D" id="1.10.287.130">
    <property type="match status" value="1"/>
</dbReference>
<proteinExistence type="predicted"/>
<keyword evidence="3 6" id="KW-0597">Phosphoprotein</keyword>
<dbReference type="PROSITE" id="PS50110">
    <property type="entry name" value="RESPONSE_REGULATORY"/>
    <property type="match status" value="1"/>
</dbReference>
<evidence type="ECO:0000259" key="9">
    <source>
        <dbReference type="PROSITE" id="PS50110"/>
    </source>
</evidence>
<dbReference type="SUPFAM" id="SSF47384">
    <property type="entry name" value="Homodimeric domain of signal transducing histidine kinase"/>
    <property type="match status" value="1"/>
</dbReference>
<evidence type="ECO:0000259" key="8">
    <source>
        <dbReference type="PROSITE" id="PS50109"/>
    </source>
</evidence>
<keyword evidence="5 10" id="KW-0418">Kinase</keyword>
<dbReference type="CDD" id="cd00156">
    <property type="entry name" value="REC"/>
    <property type="match status" value="1"/>
</dbReference>
<accession>A0ABW0IXD9</accession>
<dbReference type="Pfam" id="PF00072">
    <property type="entry name" value="Response_reg"/>
    <property type="match status" value="1"/>
</dbReference>
<feature type="domain" description="Histidine kinase" evidence="8">
    <location>
        <begin position="206"/>
        <end position="419"/>
    </location>
</feature>